<evidence type="ECO:0000256" key="2">
    <source>
        <dbReference type="SAM" id="SignalP"/>
    </source>
</evidence>
<proteinExistence type="predicted"/>
<keyword evidence="4" id="KW-1185">Reference proteome</keyword>
<organism evidence="3 4">
    <name type="scientific">Enhydrobacter aerosaccus</name>
    <dbReference type="NCBI Taxonomy" id="225324"/>
    <lineage>
        <taxon>Bacteria</taxon>
        <taxon>Pseudomonadati</taxon>
        <taxon>Pseudomonadota</taxon>
        <taxon>Alphaproteobacteria</taxon>
        <taxon>Hyphomicrobiales</taxon>
        <taxon>Enhydrobacter</taxon>
    </lineage>
</organism>
<dbReference type="RefSeq" id="WP_085933627.1">
    <property type="nucleotide sequence ID" value="NZ_FUWJ01000002.1"/>
</dbReference>
<protein>
    <submittedName>
        <fullName evidence="3">Uncharacterized protein</fullName>
    </submittedName>
</protein>
<evidence type="ECO:0000256" key="1">
    <source>
        <dbReference type="SAM" id="MobiDB-lite"/>
    </source>
</evidence>
<reference evidence="4" key="1">
    <citation type="submission" date="2017-02" db="EMBL/GenBank/DDBJ databases">
        <authorList>
            <person name="Varghese N."/>
            <person name="Submissions S."/>
        </authorList>
    </citation>
    <scope>NUCLEOTIDE SEQUENCE [LARGE SCALE GENOMIC DNA]</scope>
    <source>
        <strain evidence="4">ATCC 27094</strain>
    </source>
</reference>
<feature type="chain" id="PRO_5012278523" evidence="2">
    <location>
        <begin position="25"/>
        <end position="81"/>
    </location>
</feature>
<dbReference type="AlphaFoldDB" id="A0A1T4MNG6"/>
<evidence type="ECO:0000313" key="4">
    <source>
        <dbReference type="Proteomes" id="UP000190092"/>
    </source>
</evidence>
<feature type="signal peptide" evidence="2">
    <location>
        <begin position="1"/>
        <end position="24"/>
    </location>
</feature>
<accession>A0A1T4MNG6</accession>
<dbReference type="STRING" id="225324.SAMN02745126_01888"/>
<feature type="compositionally biased region" description="Basic and acidic residues" evidence="1">
    <location>
        <begin position="42"/>
        <end position="81"/>
    </location>
</feature>
<sequence length="81" mass="8586">MLKKMLIQGVAAAVLVGAAAAVYAQVQDNGYLSTPTQTQTKASDKAMPDGGKHAGEDRDGRKHADRGEAHAKAQKHDRDDD</sequence>
<gene>
    <name evidence="3" type="ORF">SAMN02745126_01888</name>
</gene>
<evidence type="ECO:0000313" key="3">
    <source>
        <dbReference type="EMBL" id="SJZ68356.1"/>
    </source>
</evidence>
<feature type="region of interest" description="Disordered" evidence="1">
    <location>
        <begin position="28"/>
        <end position="81"/>
    </location>
</feature>
<name>A0A1T4MNG6_9HYPH</name>
<keyword evidence="2" id="KW-0732">Signal</keyword>
<dbReference type="Proteomes" id="UP000190092">
    <property type="component" value="Unassembled WGS sequence"/>
</dbReference>
<feature type="compositionally biased region" description="Polar residues" evidence="1">
    <location>
        <begin position="28"/>
        <end position="41"/>
    </location>
</feature>
<dbReference type="EMBL" id="FUWJ01000002">
    <property type="protein sequence ID" value="SJZ68356.1"/>
    <property type="molecule type" value="Genomic_DNA"/>
</dbReference>